<evidence type="ECO:0000313" key="7">
    <source>
        <dbReference type="Proteomes" id="UP000240739"/>
    </source>
</evidence>
<protein>
    <submittedName>
        <fullName evidence="6">TetR family transcriptional regulator</fullName>
    </submittedName>
</protein>
<dbReference type="EMBL" id="PYYB01000001">
    <property type="protein sequence ID" value="PTL60385.1"/>
    <property type="molecule type" value="Genomic_DNA"/>
</dbReference>
<dbReference type="PANTHER" id="PTHR30055">
    <property type="entry name" value="HTH-TYPE TRANSCRIPTIONAL REGULATOR RUTR"/>
    <property type="match status" value="1"/>
</dbReference>
<proteinExistence type="predicted"/>
<dbReference type="PROSITE" id="PS01081">
    <property type="entry name" value="HTH_TETR_1"/>
    <property type="match status" value="1"/>
</dbReference>
<comment type="caution">
    <text evidence="6">The sequence shown here is derived from an EMBL/GenBank/DDBJ whole genome shotgun (WGS) entry which is preliminary data.</text>
</comment>
<evidence type="ECO:0000259" key="5">
    <source>
        <dbReference type="PROSITE" id="PS50977"/>
    </source>
</evidence>
<accession>A0A2T4UMB8</accession>
<dbReference type="InterPro" id="IPR050109">
    <property type="entry name" value="HTH-type_TetR-like_transc_reg"/>
</dbReference>
<sequence length="224" mass="24645">MDEDQPAPGLRERKKLRTRQAISDIATELFARRGFEAVTVAEIAAAAEVSVGTVFNYFPAKEDLFFDRADELLDRLRTTIEERPCGQTILGAVDALLRPTVAPVPGFTWAALEDPEMSRRFVAFRRTLAGSPALRARRLVIAEDWTAALQETIARDLGLRPDDPRAVGLAATLGAALDARERTLGQAVLAGRAPRTVRRQVHAVMDETFGRAARAFADVDRPRP</sequence>
<dbReference type="Proteomes" id="UP000240739">
    <property type="component" value="Unassembled WGS sequence"/>
</dbReference>
<dbReference type="Gene3D" id="1.10.10.60">
    <property type="entry name" value="Homeodomain-like"/>
    <property type="match status" value="1"/>
</dbReference>
<dbReference type="PRINTS" id="PR00455">
    <property type="entry name" value="HTHTETR"/>
</dbReference>
<organism evidence="6 7">
    <name type="scientific">Paraconexibacter algicola</name>
    <dbReference type="NCBI Taxonomy" id="2133960"/>
    <lineage>
        <taxon>Bacteria</taxon>
        <taxon>Bacillati</taxon>
        <taxon>Actinomycetota</taxon>
        <taxon>Thermoleophilia</taxon>
        <taxon>Solirubrobacterales</taxon>
        <taxon>Paraconexibacteraceae</taxon>
        <taxon>Paraconexibacter</taxon>
    </lineage>
</organism>
<evidence type="ECO:0000313" key="6">
    <source>
        <dbReference type="EMBL" id="PTL60385.1"/>
    </source>
</evidence>
<keyword evidence="7" id="KW-1185">Reference proteome</keyword>
<keyword evidence="3" id="KW-0804">Transcription</keyword>
<keyword evidence="2 4" id="KW-0238">DNA-binding</keyword>
<dbReference type="InterPro" id="IPR009057">
    <property type="entry name" value="Homeodomain-like_sf"/>
</dbReference>
<dbReference type="Gene3D" id="1.10.357.10">
    <property type="entry name" value="Tetracycline Repressor, domain 2"/>
    <property type="match status" value="1"/>
</dbReference>
<evidence type="ECO:0000256" key="3">
    <source>
        <dbReference type="ARBA" id="ARBA00023163"/>
    </source>
</evidence>
<dbReference type="PANTHER" id="PTHR30055:SF234">
    <property type="entry name" value="HTH-TYPE TRANSCRIPTIONAL REGULATOR BETI"/>
    <property type="match status" value="1"/>
</dbReference>
<feature type="DNA-binding region" description="H-T-H motif" evidence="4">
    <location>
        <begin position="39"/>
        <end position="58"/>
    </location>
</feature>
<dbReference type="AlphaFoldDB" id="A0A2T4UMB8"/>
<gene>
    <name evidence="6" type="ORF">C7Y72_12410</name>
</gene>
<name>A0A2T4UMB8_9ACTN</name>
<reference evidence="6 7" key="1">
    <citation type="submission" date="2018-03" db="EMBL/GenBank/DDBJ databases">
        <title>Aquarubrobacter algicola gen. nov., sp. nov., a novel actinobacterium isolated from shallow eutrophic lake during the end of cyanobacterial harmful algal blooms.</title>
        <authorList>
            <person name="Chun S.J."/>
        </authorList>
    </citation>
    <scope>NUCLEOTIDE SEQUENCE [LARGE SCALE GENOMIC DNA]</scope>
    <source>
        <strain evidence="6 7">Seoho-28</strain>
    </source>
</reference>
<dbReference type="InterPro" id="IPR023772">
    <property type="entry name" value="DNA-bd_HTH_TetR-type_CS"/>
</dbReference>
<evidence type="ECO:0000256" key="4">
    <source>
        <dbReference type="PROSITE-ProRule" id="PRU00335"/>
    </source>
</evidence>
<feature type="domain" description="HTH tetR-type" evidence="5">
    <location>
        <begin position="16"/>
        <end position="76"/>
    </location>
</feature>
<keyword evidence="1" id="KW-0805">Transcription regulation</keyword>
<dbReference type="GO" id="GO:0003700">
    <property type="term" value="F:DNA-binding transcription factor activity"/>
    <property type="evidence" value="ECO:0007669"/>
    <property type="project" value="TreeGrafter"/>
</dbReference>
<dbReference type="InterPro" id="IPR001647">
    <property type="entry name" value="HTH_TetR"/>
</dbReference>
<dbReference type="PROSITE" id="PS50977">
    <property type="entry name" value="HTH_TETR_2"/>
    <property type="match status" value="1"/>
</dbReference>
<dbReference type="SUPFAM" id="SSF46689">
    <property type="entry name" value="Homeodomain-like"/>
    <property type="match status" value="1"/>
</dbReference>
<evidence type="ECO:0000256" key="2">
    <source>
        <dbReference type="ARBA" id="ARBA00023125"/>
    </source>
</evidence>
<evidence type="ECO:0000256" key="1">
    <source>
        <dbReference type="ARBA" id="ARBA00023015"/>
    </source>
</evidence>
<dbReference type="Pfam" id="PF00440">
    <property type="entry name" value="TetR_N"/>
    <property type="match status" value="1"/>
</dbReference>
<dbReference type="RefSeq" id="WP_107569030.1">
    <property type="nucleotide sequence ID" value="NZ_PYYB01000001.1"/>
</dbReference>
<dbReference type="GO" id="GO:0000976">
    <property type="term" value="F:transcription cis-regulatory region binding"/>
    <property type="evidence" value="ECO:0007669"/>
    <property type="project" value="TreeGrafter"/>
</dbReference>